<dbReference type="Proteomes" id="UP000008120">
    <property type="component" value="Chromosome"/>
</dbReference>
<protein>
    <recommendedName>
        <fullName evidence="1">Pyrrolo-quinoline quinone repeat domain-containing protein</fullName>
    </recommendedName>
</protein>
<dbReference type="EMBL" id="AP011866">
    <property type="protein sequence ID" value="BAJ48483.1"/>
    <property type="molecule type" value="Genomic_DNA"/>
</dbReference>
<dbReference type="Gene3D" id="2.130.10.10">
    <property type="entry name" value="YVTN repeat-like/Quinoprotein amine dehydrogenase"/>
    <property type="match status" value="1"/>
</dbReference>
<reference evidence="2 4" key="1">
    <citation type="journal article" date="2005" name="Environ. Microbiol.">
        <title>Genetic and functional properties of uncultivated thermophilic crenarchaeotes from a subsurface gold mine as revealed by analysis of genome fragments.</title>
        <authorList>
            <person name="Nunoura T."/>
            <person name="Hirayama H."/>
            <person name="Takami H."/>
            <person name="Oida H."/>
            <person name="Nishi S."/>
            <person name="Shimamura S."/>
            <person name="Suzuki Y."/>
            <person name="Inagaki F."/>
            <person name="Takai K."/>
            <person name="Nealson K.H."/>
            <person name="Horikoshi K."/>
        </authorList>
    </citation>
    <scope>NUCLEOTIDE SEQUENCE [LARGE SCALE GENOMIC DNA]</scope>
</reference>
<feature type="domain" description="Pyrrolo-quinoline quinone repeat" evidence="1">
    <location>
        <begin position="96"/>
        <end position="218"/>
    </location>
</feature>
<dbReference type="InterPro" id="IPR002372">
    <property type="entry name" value="PQQ_rpt_dom"/>
</dbReference>
<proteinExistence type="predicted"/>
<dbReference type="AlphaFoldDB" id="E6N864"/>
<evidence type="ECO:0000259" key="1">
    <source>
        <dbReference type="Pfam" id="PF13360"/>
    </source>
</evidence>
<sequence>MACVIHVFAVAGCRAQILFQKRGYTPHFAEYVDDPLTGDRVVVMADPHTRRSAFIYHPEKKQIIWEHRVTGSQLTSNPHIARLITEPLPSFNAKPGDIVCADLDNRYIVVDRKTKSVKWSTGFSDAKWAHDIMPTKDHEHVLTTDYGNGMLRRIDGSGKIVWSRELGKGLAKLSRVAGETPSTVHSNSFGGDLLAAVNQDIRGVYELREEDGEVVWSCPPLNPSRNCTWTLKPHAAVRMGLAELDGNLTVFNQEAGGGFVAVDRDCRPRWGVSKPLSLIDGRPIYRPTAQGLFETTHVFLTPNGFLGLIDWDGDNYSTVYELLEPPRGGTLTWLLAWNHETAGVEEFLDPPIETCEWRETVLHVINHGDGRLKLKLLATHSPIVDTGETWGWSWFTYETLTVEPGGHGEARVDGFSAVRVAASSEGRCRYSVFVVNRG</sequence>
<evidence type="ECO:0000313" key="4">
    <source>
        <dbReference type="Proteomes" id="UP000008120"/>
    </source>
</evidence>
<dbReference type="EMBL" id="BA000048">
    <property type="protein sequence ID" value="BAJ51234.1"/>
    <property type="molecule type" value="Genomic_DNA"/>
</dbReference>
<dbReference type="KEGG" id="csu:CSUB_C1383"/>
<dbReference type="InterPro" id="IPR011047">
    <property type="entry name" value="Quinoprotein_ADH-like_sf"/>
</dbReference>
<evidence type="ECO:0000313" key="2">
    <source>
        <dbReference type="EMBL" id="BAJ48483.1"/>
    </source>
</evidence>
<accession>E6N864</accession>
<gene>
    <name evidence="3" type="ORF">CSUB_C1383</name>
    <name evidence="2" type="ORF">HGMM_F50B05C34</name>
</gene>
<dbReference type="Pfam" id="PF13360">
    <property type="entry name" value="PQQ_2"/>
    <property type="match status" value="1"/>
</dbReference>
<dbReference type="STRING" id="311458.CSUB_C1383"/>
<organism evidence="2 4">
    <name type="scientific">Caldiarchaeum subterraneum</name>
    <dbReference type="NCBI Taxonomy" id="311458"/>
    <lineage>
        <taxon>Archaea</taxon>
        <taxon>Nitrososphaerota</taxon>
        <taxon>Candidatus Caldarchaeales</taxon>
        <taxon>Candidatus Caldarchaeaceae</taxon>
        <taxon>Candidatus Caldarchaeum</taxon>
    </lineage>
</organism>
<reference evidence="2 4" key="2">
    <citation type="journal article" date="2011" name="Nucleic Acids Res.">
        <title>Insights into the evolution of Archaea and eukaryotic protein modifier systems revealed by the genome of a novel archaeal group.</title>
        <authorList>
            <person name="Nunoura T."/>
            <person name="Takaki Y."/>
            <person name="Kakuta J."/>
            <person name="Nishi S."/>
            <person name="Sugahara J."/>
            <person name="Kazama H."/>
            <person name="Chee G."/>
            <person name="Hattori M."/>
            <person name="Kanai A."/>
            <person name="Atomi H."/>
            <person name="Takai K."/>
            <person name="Takami H."/>
        </authorList>
    </citation>
    <scope>NUCLEOTIDE SEQUENCE [LARGE SCALE GENOMIC DNA]</scope>
</reference>
<dbReference type="SUPFAM" id="SSF50998">
    <property type="entry name" value="Quinoprotein alcohol dehydrogenase-like"/>
    <property type="match status" value="1"/>
</dbReference>
<dbReference type="BioCyc" id="CCAL311458:G131R-1403-MONOMER"/>
<name>E6N864_CALS0</name>
<dbReference type="InterPro" id="IPR015943">
    <property type="entry name" value="WD40/YVTN_repeat-like_dom_sf"/>
</dbReference>
<evidence type="ECO:0000313" key="3">
    <source>
        <dbReference type="EMBL" id="BAJ51234.1"/>
    </source>
</evidence>